<dbReference type="EMBL" id="CMVM020000020">
    <property type="status" value="NOT_ANNOTATED_CDS"/>
    <property type="molecule type" value="Genomic_DNA"/>
</dbReference>
<dbReference type="AlphaFoldDB" id="A0A8R1TP65"/>
<dbReference type="EnsemblMetazoa" id="OVOC216.1">
    <property type="protein sequence ID" value="OVOC216.1"/>
    <property type="gene ID" value="WBGene00237025"/>
</dbReference>
<reference evidence="5" key="1">
    <citation type="submission" date="2013-10" db="EMBL/GenBank/DDBJ databases">
        <title>Genome sequencing of Onchocerca volvulus.</title>
        <authorList>
            <person name="Cotton J."/>
            <person name="Tsai J."/>
            <person name="Stanley E."/>
            <person name="Tracey A."/>
            <person name="Holroyd N."/>
            <person name="Lustigman S."/>
            <person name="Berriman M."/>
        </authorList>
    </citation>
    <scope>NUCLEOTIDE SEQUENCE</scope>
</reference>
<protein>
    <recommendedName>
        <fullName evidence="6">DH domain-containing protein</fullName>
    </recommendedName>
</protein>
<feature type="compositionally biased region" description="Basic and acidic residues" evidence="1">
    <location>
        <begin position="608"/>
        <end position="620"/>
    </location>
</feature>
<feature type="region of interest" description="Disordered" evidence="1">
    <location>
        <begin position="966"/>
        <end position="987"/>
    </location>
</feature>
<dbReference type="Proteomes" id="UP000024404">
    <property type="component" value="Unassembled WGS sequence"/>
</dbReference>
<proteinExistence type="predicted"/>
<dbReference type="PANTHER" id="PTHR46001:SF3">
    <property type="entry name" value="PROTEIN STILL LIFE, ISOFORM SIF TYPE 1"/>
    <property type="match status" value="1"/>
</dbReference>
<feature type="compositionally biased region" description="Low complexity" evidence="1">
    <location>
        <begin position="528"/>
        <end position="543"/>
    </location>
</feature>
<dbReference type="InterPro" id="IPR000697">
    <property type="entry name" value="WH1/EVH1_dom"/>
</dbReference>
<dbReference type="SUPFAM" id="SSF50729">
    <property type="entry name" value="PH domain-like"/>
    <property type="match status" value="2"/>
</dbReference>
<dbReference type="GO" id="GO:0007264">
    <property type="term" value="P:small GTPase-mediated signal transduction"/>
    <property type="evidence" value="ECO:0007669"/>
    <property type="project" value="InterPro"/>
</dbReference>
<feature type="domain" description="WH1" evidence="3">
    <location>
        <begin position="1"/>
        <end position="110"/>
    </location>
</feature>
<organism evidence="4 5">
    <name type="scientific">Onchocerca volvulus</name>
    <dbReference type="NCBI Taxonomy" id="6282"/>
    <lineage>
        <taxon>Eukaryota</taxon>
        <taxon>Metazoa</taxon>
        <taxon>Ecdysozoa</taxon>
        <taxon>Nematoda</taxon>
        <taxon>Chromadorea</taxon>
        <taxon>Rhabditida</taxon>
        <taxon>Spirurina</taxon>
        <taxon>Spiruromorpha</taxon>
        <taxon>Filarioidea</taxon>
        <taxon>Onchocercidae</taxon>
        <taxon>Onchocerca</taxon>
    </lineage>
</organism>
<evidence type="ECO:0000256" key="1">
    <source>
        <dbReference type="SAM" id="MobiDB-lite"/>
    </source>
</evidence>
<feature type="compositionally biased region" description="Polar residues" evidence="1">
    <location>
        <begin position="577"/>
        <end position="604"/>
    </location>
</feature>
<dbReference type="Gene3D" id="2.30.29.30">
    <property type="entry name" value="Pleckstrin-homology domain (PH domain)/Phosphotyrosine-binding domain (PTB)"/>
    <property type="match status" value="1"/>
</dbReference>
<evidence type="ECO:0008006" key="6">
    <source>
        <dbReference type="Google" id="ProtNLM"/>
    </source>
</evidence>
<evidence type="ECO:0000259" key="2">
    <source>
        <dbReference type="PROSITE" id="PS50010"/>
    </source>
</evidence>
<sequence>MIIDRFWAELFRLSSDRTQWNILYPSLLSVTITEMPSRKHDVNCKAIRLLAKNESGIVNEQILDASNRITRISSCFAYWHYHSETYGINVVSADDCDRFCKMIKGSYGASNCTTCDFIPTSSTSSTMLSAVIPAHIKQIFEVDKGIIKNRNGPFTECIIKLTQSGALIRFKDKDFSLNLLESVMVVGEIKERLYISEPTGAFVIECSNSRALRFLLIKLLTISSFLQSATTNISNATHFLRKEISKVNEKINSLMRSLGSLHSECELAHDLDDELEMSQLKLFTLKYRLAAICDVNFPTPSELLSKISLRTLRHLSTFGGAAICCLHLHFLCKSQFQISKRLWNHQEELMLNVSRLQALLGGHSFNGTNGINGTNDINGTNGSITVLLPSGSIIYLQQTAMDNLNEILCKVCEELKLDPEKYYIARDGRNRVRLQERDYRLQKKERSLGLTISAKMCSDGEIKAEVRAIRDKIACVEVGDLVISVDNRLISSLRSAEEVQVLLRHGTNLVLRKRDAIISQYIRPRPFSTPTTSTTTTLDNLSSPLPPQPSTRNRSHSMDRISDITSHTNITRKHQQNESARSSPTRSVHQNYRQSSNGYSPRQMSRSAYEKSSRREEYRRATSNGTISVSHFSEGAEEQLLKTINELVSTEENFVRDVQKLVNQYLKPTNLPLLETADRLLRIQTSFLLALLDAAGDVARSFTVSQQQLRDSLIRISALFVNKCSKFKIYSDYSAAYLRFQQNKKENLWLFHLEQNDIAIRLEKLNISGEQSESAQSLLIKPIQRVLKYPLFLQQIKDNCLKGSVERQQGEQALTRMQALAEYVNEMQRLTEQYGRTIEEVSSKNGAASRMNFSQLLMFAHINWLNCPENRSRPIACVAFVFTSLILIFCPTLCKNKTKVYRILPIAEVEVNESNNQSSQSQYAFTIIHIGSLRESVYHLCCCQAEIKNHFIKSIRKAATTIAKEQRRPISGSSQSDAGYSSERHIP</sequence>
<dbReference type="SUPFAM" id="SSF48065">
    <property type="entry name" value="DBL homology domain (DH-domain)"/>
    <property type="match status" value="1"/>
</dbReference>
<name>A0A8R1TP65_ONCVO</name>
<dbReference type="Gene3D" id="1.20.900.10">
    <property type="entry name" value="Dbl homology (DH) domain"/>
    <property type="match status" value="1"/>
</dbReference>
<dbReference type="InterPro" id="IPR011993">
    <property type="entry name" value="PH-like_dom_sf"/>
</dbReference>
<dbReference type="GO" id="GO:0005085">
    <property type="term" value="F:guanyl-nucleotide exchange factor activity"/>
    <property type="evidence" value="ECO:0007669"/>
    <property type="project" value="InterPro"/>
</dbReference>
<dbReference type="PANTHER" id="PTHR46001">
    <property type="entry name" value="TIAM (MAMMALIAN TUMOR INVASION AND METASTASIS FACTOR) HOMOLOG"/>
    <property type="match status" value="1"/>
</dbReference>
<evidence type="ECO:0000313" key="5">
    <source>
        <dbReference type="Proteomes" id="UP000024404"/>
    </source>
</evidence>
<evidence type="ECO:0000313" key="4">
    <source>
        <dbReference type="EnsemblMetazoa" id="OVOC216.1"/>
    </source>
</evidence>
<dbReference type="InterPro" id="IPR043537">
    <property type="entry name" value="Tiam1/Tiam2/Sif"/>
</dbReference>
<dbReference type="InterPro" id="IPR055230">
    <property type="entry name" value="PH_Tiam1/2"/>
</dbReference>
<dbReference type="PROSITE" id="PS50010">
    <property type="entry name" value="DH_2"/>
    <property type="match status" value="1"/>
</dbReference>
<dbReference type="SMART" id="SM00325">
    <property type="entry name" value="RhoGEF"/>
    <property type="match status" value="1"/>
</dbReference>
<dbReference type="Pfam" id="PF00621">
    <property type="entry name" value="RhoGEF"/>
    <property type="match status" value="1"/>
</dbReference>
<dbReference type="InterPro" id="IPR035899">
    <property type="entry name" value="DBL_dom_sf"/>
</dbReference>
<dbReference type="PROSITE" id="PS50229">
    <property type="entry name" value="WH1"/>
    <property type="match status" value="1"/>
</dbReference>
<dbReference type="InterPro" id="IPR000219">
    <property type="entry name" value="DH_dom"/>
</dbReference>
<feature type="domain" description="DH" evidence="2">
    <location>
        <begin position="639"/>
        <end position="827"/>
    </location>
</feature>
<feature type="compositionally biased region" description="Low complexity" evidence="1">
    <location>
        <begin position="971"/>
        <end position="981"/>
    </location>
</feature>
<keyword evidence="5" id="KW-1185">Reference proteome</keyword>
<dbReference type="Pfam" id="PF23014">
    <property type="entry name" value="PH_Tiam1"/>
    <property type="match status" value="1"/>
</dbReference>
<dbReference type="OMA" id="REPVYHL"/>
<feature type="region of interest" description="Disordered" evidence="1">
    <location>
        <begin position="525"/>
        <end position="622"/>
    </location>
</feature>
<reference evidence="4" key="2">
    <citation type="submission" date="2022-06" db="UniProtKB">
        <authorList>
            <consortium name="EnsemblMetazoa"/>
        </authorList>
    </citation>
    <scope>IDENTIFICATION</scope>
</reference>
<evidence type="ECO:0000259" key="3">
    <source>
        <dbReference type="PROSITE" id="PS50229"/>
    </source>
</evidence>
<accession>A0A8R1TP65</accession>